<evidence type="ECO:0000313" key="4">
    <source>
        <dbReference type="WBParaSite" id="ASIM_0001465101-mRNA-1"/>
    </source>
</evidence>
<reference evidence="4" key="1">
    <citation type="submission" date="2017-02" db="UniProtKB">
        <authorList>
            <consortium name="WormBaseParasite"/>
        </authorList>
    </citation>
    <scope>IDENTIFICATION</scope>
</reference>
<proteinExistence type="predicted"/>
<dbReference type="Proteomes" id="UP000267096">
    <property type="component" value="Unassembled WGS sequence"/>
</dbReference>
<sequence length="351" mass="38298">MNGGNWTTRGVGGVSSDSYLQQGGGGGGLFDKSNNRQKDRYDSSSSYSSSGGGLFGGPSCSCSSGSYGGLFGRKALTFMTASKLNSANPNRILLKCDTTCFIYVNGHCPHKLELLKLSARRSQPVTGKRNAWISSMLKQEHGNIRLRARNKFPASTASQIGGEPLKVSEMLKVSGDAMRITPNHFDIPVIKGDANAEGSGELQQSNIHNRCVQNPPTAVSNLDIHADCGTQLPSPPCSPCLPRRTVDDMFCTCCQQYVPLKCHSLCIYTYLRTAHEDICGLEYLSAILHYASRNQDNRNYCRYLDCGCNVRRCNVGESVDRASTLEEDDVVCLGNWNVIMYCARAGINIIY</sequence>
<gene>
    <name evidence="2" type="ORF">ASIM_LOCUS14061</name>
</gene>
<evidence type="ECO:0000256" key="1">
    <source>
        <dbReference type="SAM" id="MobiDB-lite"/>
    </source>
</evidence>
<keyword evidence="3" id="KW-1185">Reference proteome</keyword>
<organism evidence="4">
    <name type="scientific">Anisakis simplex</name>
    <name type="common">Herring worm</name>
    <dbReference type="NCBI Taxonomy" id="6269"/>
    <lineage>
        <taxon>Eukaryota</taxon>
        <taxon>Metazoa</taxon>
        <taxon>Ecdysozoa</taxon>
        <taxon>Nematoda</taxon>
        <taxon>Chromadorea</taxon>
        <taxon>Rhabditida</taxon>
        <taxon>Spirurina</taxon>
        <taxon>Ascaridomorpha</taxon>
        <taxon>Ascaridoidea</taxon>
        <taxon>Anisakidae</taxon>
        <taxon>Anisakis</taxon>
        <taxon>Anisakis simplex complex</taxon>
    </lineage>
</organism>
<dbReference type="PANTHER" id="PTHR21679">
    <property type="entry name" value="DOMAIN OF UNKNOWN FUNCTION DB DOMAIN-CONTAINING PROTEIN-RELATED"/>
    <property type="match status" value="1"/>
</dbReference>
<dbReference type="OrthoDB" id="5829006at2759"/>
<dbReference type="EMBL" id="UYRR01031600">
    <property type="protein sequence ID" value="VDK51318.1"/>
    <property type="molecule type" value="Genomic_DNA"/>
</dbReference>
<evidence type="ECO:0000313" key="2">
    <source>
        <dbReference type="EMBL" id="VDK51318.1"/>
    </source>
</evidence>
<accession>A0A0M3K1B2</accession>
<dbReference type="WBParaSite" id="ASIM_0001465101-mRNA-1">
    <property type="protein sequence ID" value="ASIM_0001465101-mRNA-1"/>
    <property type="gene ID" value="ASIM_0001465101"/>
</dbReference>
<feature type="compositionally biased region" description="Basic and acidic residues" evidence="1">
    <location>
        <begin position="33"/>
        <end position="42"/>
    </location>
</feature>
<dbReference type="AlphaFoldDB" id="A0A0M3K1B2"/>
<name>A0A0M3K1B2_ANISI</name>
<evidence type="ECO:0000313" key="3">
    <source>
        <dbReference type="Proteomes" id="UP000267096"/>
    </source>
</evidence>
<dbReference type="PANTHER" id="PTHR21679:SF4">
    <property type="entry name" value="DOMAIN OF UNKNOWN FUNCTION DB DOMAIN-CONTAINING PROTEIN"/>
    <property type="match status" value="1"/>
</dbReference>
<feature type="region of interest" description="Disordered" evidence="1">
    <location>
        <begin position="1"/>
        <end position="53"/>
    </location>
</feature>
<protein>
    <submittedName>
        <fullName evidence="2 4">Uncharacterized protein</fullName>
    </submittedName>
</protein>
<reference evidence="2 3" key="2">
    <citation type="submission" date="2018-11" db="EMBL/GenBank/DDBJ databases">
        <authorList>
            <consortium name="Pathogen Informatics"/>
        </authorList>
    </citation>
    <scope>NUCLEOTIDE SEQUENCE [LARGE SCALE GENOMIC DNA]</scope>
</reference>